<dbReference type="PANTHER" id="PTHR32116:SF31">
    <property type="entry name" value="GALACTURONOSYLTRANSFERASE 8"/>
    <property type="match status" value="1"/>
</dbReference>
<keyword evidence="4" id="KW-0961">Cell wall biogenesis/degradation</keyword>
<keyword evidence="5" id="KW-0732">Signal</keyword>
<evidence type="ECO:0000256" key="1">
    <source>
        <dbReference type="ARBA" id="ARBA00004877"/>
    </source>
</evidence>
<comment type="similarity">
    <text evidence="2 4">Belongs to the glycosyltransferase 8 family.</text>
</comment>
<feature type="signal peptide" evidence="5">
    <location>
        <begin position="1"/>
        <end position="17"/>
    </location>
</feature>
<keyword evidence="7" id="KW-1185">Reference proteome</keyword>
<keyword evidence="4" id="KW-0333">Golgi apparatus</keyword>
<comment type="subcellular location">
    <subcellularLocation>
        <location evidence="4">Golgi apparatus membrane</location>
        <topology evidence="4">Single-pass type II membrane protein</topology>
    </subcellularLocation>
</comment>
<name>A0A8J5FQF2_ZINOF</name>
<gene>
    <name evidence="6" type="ORF">ZIOFF_046737</name>
</gene>
<dbReference type="UniPathway" id="UPA00845"/>
<dbReference type="GO" id="GO:0000139">
    <property type="term" value="C:Golgi membrane"/>
    <property type="evidence" value="ECO:0007669"/>
    <property type="project" value="UniProtKB-SubCell"/>
</dbReference>
<dbReference type="Gene3D" id="3.90.550.10">
    <property type="entry name" value="Spore Coat Polysaccharide Biosynthesis Protein SpsA, Chain A"/>
    <property type="match status" value="1"/>
</dbReference>
<dbReference type="InterPro" id="IPR029993">
    <property type="entry name" value="GAUT"/>
</dbReference>
<dbReference type="EMBL" id="JACMSC010000013">
    <property type="protein sequence ID" value="KAG6491799.1"/>
    <property type="molecule type" value="Genomic_DNA"/>
</dbReference>
<comment type="caution">
    <text evidence="6">The sequence shown here is derived from an EMBL/GenBank/DDBJ whole genome shotgun (WGS) entry which is preliminary data.</text>
</comment>
<dbReference type="Proteomes" id="UP000734854">
    <property type="component" value="Unassembled WGS sequence"/>
</dbReference>
<keyword evidence="3 4" id="KW-0328">Glycosyltransferase</keyword>
<evidence type="ECO:0000256" key="5">
    <source>
        <dbReference type="SAM" id="SignalP"/>
    </source>
</evidence>
<protein>
    <recommendedName>
        <fullName evidence="4">Hexosyltransferase</fullName>
        <ecNumber evidence="4">2.4.1.-</ecNumber>
    </recommendedName>
</protein>
<accession>A0A8J5FQF2</accession>
<dbReference type="GO" id="GO:0045489">
    <property type="term" value="P:pectin biosynthetic process"/>
    <property type="evidence" value="ECO:0007669"/>
    <property type="project" value="UniProtKB-UniPathway"/>
</dbReference>
<dbReference type="SUPFAM" id="SSF53448">
    <property type="entry name" value="Nucleotide-diphospho-sugar transferases"/>
    <property type="match status" value="1"/>
</dbReference>
<feature type="chain" id="PRO_5035243813" description="Hexosyltransferase" evidence="5">
    <location>
        <begin position="18"/>
        <end position="232"/>
    </location>
</feature>
<keyword evidence="3 4" id="KW-0808">Transferase</keyword>
<comment type="pathway">
    <text evidence="1 4">Glycan metabolism; pectin biosynthesis.</text>
</comment>
<evidence type="ECO:0000313" key="6">
    <source>
        <dbReference type="EMBL" id="KAG6491799.1"/>
    </source>
</evidence>
<dbReference type="EC" id="2.4.1.-" evidence="4"/>
<proteinExistence type="inferred from homology"/>
<dbReference type="GO" id="GO:0071555">
    <property type="term" value="P:cell wall organization"/>
    <property type="evidence" value="ECO:0007669"/>
    <property type="project" value="UniProtKB-KW"/>
</dbReference>
<dbReference type="AlphaFoldDB" id="A0A8J5FQF2"/>
<evidence type="ECO:0000256" key="3">
    <source>
        <dbReference type="ARBA" id="ARBA00022676"/>
    </source>
</evidence>
<dbReference type="Pfam" id="PF01501">
    <property type="entry name" value="Glyco_transf_8"/>
    <property type="match status" value="1"/>
</dbReference>
<sequence>MWHFFLLIIGIFPMAFFILLPSTTTVPVIDADPPIKPLKQASGADTEVGGDHAVVASAYISYARRLNLECSKQMRVFSELVRNLSLLLSASFFRLNHLSFYLPEMYIKLHKILFLDDDIVLQRDLTALWKIDMDGKVNEAVEICFGSFHRYAQYMNFSHPLIKEKFELDAWRKGKCIEAESLVAIREKIMTIPRKEKKRKARREEKAENAAVLDMVFRRCTGCLEDAQVEKI</sequence>
<dbReference type="InterPro" id="IPR002495">
    <property type="entry name" value="Glyco_trans_8"/>
</dbReference>
<organism evidence="6 7">
    <name type="scientific">Zingiber officinale</name>
    <name type="common">Ginger</name>
    <name type="synonym">Amomum zingiber</name>
    <dbReference type="NCBI Taxonomy" id="94328"/>
    <lineage>
        <taxon>Eukaryota</taxon>
        <taxon>Viridiplantae</taxon>
        <taxon>Streptophyta</taxon>
        <taxon>Embryophyta</taxon>
        <taxon>Tracheophyta</taxon>
        <taxon>Spermatophyta</taxon>
        <taxon>Magnoliopsida</taxon>
        <taxon>Liliopsida</taxon>
        <taxon>Zingiberales</taxon>
        <taxon>Zingiberaceae</taxon>
        <taxon>Zingiber</taxon>
    </lineage>
</organism>
<evidence type="ECO:0000256" key="2">
    <source>
        <dbReference type="ARBA" id="ARBA00006351"/>
    </source>
</evidence>
<dbReference type="GO" id="GO:0047262">
    <property type="term" value="F:polygalacturonate 4-alpha-galacturonosyltransferase activity"/>
    <property type="evidence" value="ECO:0007669"/>
    <property type="project" value="InterPro"/>
</dbReference>
<evidence type="ECO:0000313" key="7">
    <source>
        <dbReference type="Proteomes" id="UP000734854"/>
    </source>
</evidence>
<dbReference type="PANTHER" id="PTHR32116">
    <property type="entry name" value="GALACTURONOSYLTRANSFERASE 4-RELATED"/>
    <property type="match status" value="1"/>
</dbReference>
<evidence type="ECO:0000256" key="4">
    <source>
        <dbReference type="RuleBase" id="RU362027"/>
    </source>
</evidence>
<reference evidence="6 7" key="1">
    <citation type="submission" date="2020-08" db="EMBL/GenBank/DDBJ databases">
        <title>Plant Genome Project.</title>
        <authorList>
            <person name="Zhang R.-G."/>
        </authorList>
    </citation>
    <scope>NUCLEOTIDE SEQUENCE [LARGE SCALE GENOMIC DNA]</scope>
    <source>
        <tissue evidence="6">Rhizome</tissue>
    </source>
</reference>
<dbReference type="InterPro" id="IPR029044">
    <property type="entry name" value="Nucleotide-diphossugar_trans"/>
</dbReference>